<evidence type="ECO:0008006" key="3">
    <source>
        <dbReference type="Google" id="ProtNLM"/>
    </source>
</evidence>
<proteinExistence type="predicted"/>
<protein>
    <recommendedName>
        <fullName evidence="3">Ankyrin repeat-containing domain protein</fullName>
    </recommendedName>
</protein>
<dbReference type="Gene3D" id="1.25.40.20">
    <property type="entry name" value="Ankyrin repeat-containing domain"/>
    <property type="match status" value="1"/>
</dbReference>
<dbReference type="EMBL" id="MCFL01000071">
    <property type="protein sequence ID" value="ORZ30961.1"/>
    <property type="molecule type" value="Genomic_DNA"/>
</dbReference>
<dbReference type="InterPro" id="IPR036770">
    <property type="entry name" value="Ankyrin_rpt-contain_sf"/>
</dbReference>
<gene>
    <name evidence="1" type="ORF">BCR44DRAFT_78709</name>
</gene>
<comment type="caution">
    <text evidence="1">The sequence shown here is derived from an EMBL/GenBank/DDBJ whole genome shotgun (WGS) entry which is preliminary data.</text>
</comment>
<sequence length="385" mass="43303">MGNLVGSRKDLVQAALESGNLALLDWIQATVDCMIPDRSDAWSWQDPFVIAGRVGKVDSLDWLISNGYLFPKAAQSRAAIISSAILYKQDAVVQWILKNGFAESLSKQDLGEFASTPSTVSLQGAFSSGHANVVEWWMRQSGSLKNAFSLCRGQPSLAEFGNDTGPKQLDALQVWFEAGRAIDFAKCIHEASVKGRVDVLDWLLQSAKAPEDDFVKAWSNDDEFPDEETCGEMYAFFWFDMENHGDSLVWWRANLPHIAALPVNRGPYKNPIHAHFQQHMLKNSSFELLDPRHAIEEYGGLVGLLEYWKKTGGGHKLEDDADRCLTEASEYGQYHVLDWWKSSGLMMKCPEAVLTGETRVRWRAKEWWAKSGLVDESEIARIQVR</sequence>
<dbReference type="PANTHER" id="PTHR46586">
    <property type="entry name" value="ANKYRIN REPEAT-CONTAINING PROTEIN"/>
    <property type="match status" value="1"/>
</dbReference>
<dbReference type="InterPro" id="IPR052050">
    <property type="entry name" value="SecEffector_AnkRepeat"/>
</dbReference>
<dbReference type="PANTHER" id="PTHR46586:SF3">
    <property type="entry name" value="ANKYRIN REPEAT-CONTAINING PROTEIN"/>
    <property type="match status" value="1"/>
</dbReference>
<evidence type="ECO:0000313" key="2">
    <source>
        <dbReference type="Proteomes" id="UP000193411"/>
    </source>
</evidence>
<name>A0A1Y2HAL3_9FUNG</name>
<reference evidence="1 2" key="1">
    <citation type="submission" date="2016-07" db="EMBL/GenBank/DDBJ databases">
        <title>Pervasive Adenine N6-methylation of Active Genes in Fungi.</title>
        <authorList>
            <consortium name="DOE Joint Genome Institute"/>
            <person name="Mondo S.J."/>
            <person name="Dannebaum R.O."/>
            <person name="Kuo R.C."/>
            <person name="Labutti K."/>
            <person name="Haridas S."/>
            <person name="Kuo A."/>
            <person name="Salamov A."/>
            <person name="Ahrendt S.R."/>
            <person name="Lipzen A."/>
            <person name="Sullivan W."/>
            <person name="Andreopoulos W.B."/>
            <person name="Clum A."/>
            <person name="Lindquist E."/>
            <person name="Daum C."/>
            <person name="Ramamoorthy G.K."/>
            <person name="Gryganskyi A."/>
            <person name="Culley D."/>
            <person name="Magnuson J.K."/>
            <person name="James T.Y."/>
            <person name="O'Malley M.A."/>
            <person name="Stajich J.E."/>
            <person name="Spatafora J.W."/>
            <person name="Visel A."/>
            <person name="Grigoriev I.V."/>
        </authorList>
    </citation>
    <scope>NUCLEOTIDE SEQUENCE [LARGE SCALE GENOMIC DNA]</scope>
    <source>
        <strain evidence="1 2">PL171</strain>
    </source>
</reference>
<keyword evidence="2" id="KW-1185">Reference proteome</keyword>
<organism evidence="1 2">
    <name type="scientific">Catenaria anguillulae PL171</name>
    <dbReference type="NCBI Taxonomy" id="765915"/>
    <lineage>
        <taxon>Eukaryota</taxon>
        <taxon>Fungi</taxon>
        <taxon>Fungi incertae sedis</taxon>
        <taxon>Blastocladiomycota</taxon>
        <taxon>Blastocladiomycetes</taxon>
        <taxon>Blastocladiales</taxon>
        <taxon>Catenariaceae</taxon>
        <taxon>Catenaria</taxon>
    </lineage>
</organism>
<evidence type="ECO:0000313" key="1">
    <source>
        <dbReference type="EMBL" id="ORZ30961.1"/>
    </source>
</evidence>
<accession>A0A1Y2HAL3</accession>
<dbReference type="AlphaFoldDB" id="A0A1Y2HAL3"/>
<dbReference type="Proteomes" id="UP000193411">
    <property type="component" value="Unassembled WGS sequence"/>
</dbReference>